<name>A0ABR4QTX2_9CEST</name>
<evidence type="ECO:0000313" key="2">
    <source>
        <dbReference type="Proteomes" id="UP001651158"/>
    </source>
</evidence>
<evidence type="ECO:0000313" key="1">
    <source>
        <dbReference type="EMBL" id="KAL5112840.1"/>
    </source>
</evidence>
<sequence length="121" mass="13857">MKVNFICPLKLDSLPLFAIFGTPTIRCVFPCPLSHSRFFYLTCVCPLLMKDDNPLEGVVLTLRCYLNVWTFPRYVVLIACYNAPPSTSFSHQPMNQGNFCDLLGNQQPYQCIFWRRLAKAG</sequence>
<accession>A0ABR4QTX2</accession>
<comment type="caution">
    <text evidence="1">The sequence shown here is derived from an EMBL/GenBank/DDBJ whole genome shotgun (WGS) entry which is preliminary data.</text>
</comment>
<dbReference type="EMBL" id="JAKROA010000001">
    <property type="protein sequence ID" value="KAL5112840.1"/>
    <property type="molecule type" value="Genomic_DNA"/>
</dbReference>
<gene>
    <name evidence="1" type="ORF">TcWFU_008942</name>
</gene>
<organism evidence="1 2">
    <name type="scientific">Taenia crassiceps</name>
    <dbReference type="NCBI Taxonomy" id="6207"/>
    <lineage>
        <taxon>Eukaryota</taxon>
        <taxon>Metazoa</taxon>
        <taxon>Spiralia</taxon>
        <taxon>Lophotrochozoa</taxon>
        <taxon>Platyhelminthes</taxon>
        <taxon>Cestoda</taxon>
        <taxon>Eucestoda</taxon>
        <taxon>Cyclophyllidea</taxon>
        <taxon>Taeniidae</taxon>
        <taxon>Taenia</taxon>
    </lineage>
</organism>
<proteinExistence type="predicted"/>
<keyword evidence="2" id="KW-1185">Reference proteome</keyword>
<reference evidence="1 2" key="1">
    <citation type="journal article" date="2022" name="Front. Cell. Infect. Microbiol.">
        <title>The Genomes of Two Strains of Taenia crassiceps the Animal Model for the Study of Human Cysticercosis.</title>
        <authorList>
            <person name="Bobes R.J."/>
            <person name="Estrada K."/>
            <person name="Rios-Valencia D.G."/>
            <person name="Calderon-Gallegos A."/>
            <person name="de la Torre P."/>
            <person name="Carrero J.C."/>
            <person name="Sanchez-Flores A."/>
            <person name="Laclette J.P."/>
        </authorList>
    </citation>
    <scope>NUCLEOTIDE SEQUENCE [LARGE SCALE GENOMIC DNA]</scope>
    <source>
        <strain evidence="1">WFUcys</strain>
    </source>
</reference>
<dbReference type="Proteomes" id="UP001651158">
    <property type="component" value="Unassembled WGS sequence"/>
</dbReference>
<protein>
    <submittedName>
        <fullName evidence="1">Uncharacterized protein</fullName>
    </submittedName>
</protein>